<feature type="region of interest" description="Disordered" evidence="1">
    <location>
        <begin position="296"/>
        <end position="315"/>
    </location>
</feature>
<dbReference type="AlphaFoldDB" id="A0A4Z0V429"/>
<dbReference type="Proteomes" id="UP000297635">
    <property type="component" value="Unassembled WGS sequence"/>
</dbReference>
<evidence type="ECO:0000313" key="3">
    <source>
        <dbReference type="Proteomes" id="UP000297635"/>
    </source>
</evidence>
<dbReference type="Pfam" id="PF13149">
    <property type="entry name" value="Mfa_like_1"/>
    <property type="match status" value="1"/>
</dbReference>
<dbReference type="InterPro" id="IPR042278">
    <property type="entry name" value="Mfa-like_1_N"/>
</dbReference>
<proteinExistence type="predicted"/>
<organism evidence="2 3">
    <name type="scientific">Duncaniella freteri</name>
    <dbReference type="NCBI Taxonomy" id="2530391"/>
    <lineage>
        <taxon>Bacteria</taxon>
        <taxon>Pseudomonadati</taxon>
        <taxon>Bacteroidota</taxon>
        <taxon>Bacteroidia</taxon>
        <taxon>Bacteroidales</taxon>
        <taxon>Muribaculaceae</taxon>
        <taxon>Duncaniella</taxon>
    </lineage>
</organism>
<evidence type="ECO:0000256" key="1">
    <source>
        <dbReference type="SAM" id="MobiDB-lite"/>
    </source>
</evidence>
<accession>A0A4Z0V429</accession>
<dbReference type="CDD" id="cd13120">
    <property type="entry name" value="BF2867_like_N"/>
    <property type="match status" value="1"/>
</dbReference>
<comment type="caution">
    <text evidence="2">The sequence shown here is derived from an EMBL/GenBank/DDBJ whole genome shotgun (WGS) entry which is preliminary data.</text>
</comment>
<dbReference type="Gene3D" id="2.60.40.2630">
    <property type="match status" value="1"/>
</dbReference>
<keyword evidence="3" id="KW-1185">Reference proteome</keyword>
<dbReference type="CDD" id="cd13121">
    <property type="entry name" value="BF2867_like_C"/>
    <property type="match status" value="1"/>
</dbReference>
<dbReference type="Gene3D" id="2.60.40.2620">
    <property type="entry name" value="Fimbrillin-like"/>
    <property type="match status" value="1"/>
</dbReference>
<sequence>MVNMLFIHHFDAVITKACRTLLLCAAGFTLAGCTDDTFDQLQNKQDGPLAFEVLAPESWTDGSSRSRGVDDVAITRMDSGADGPLYLIAEISNSPDTVMSVSASRGTSVTTNTFYPSFGLSAICYAGSWSDDDASDLTTNFAHNIKMVAKNNVWQAADESEILDWTGSGNIRFFAYAPFDGDKLNATGASISHSAQSVPGIPAVAFKQTTVVKDHVDLLSTNIDCDASKGGKVSLKFRHSLTAVVVKTGDDMLPGKVTEVTLSGIYDRGTHSIGTDKWTIDEKTAVKETFTVKPDKTLDASGSGSKPGNTKPGEEIVGGDLTFFMVPQTLGSDAKLTIKFTDKASGADRTLTASLTGQTWKAGTRVAYSLNTTGIKVVPTVNFDFVTVRPTKSTREGETEIEKSRGIPTSGYIPEFLATAYAKVYQLNESKDEVNAKKVMLPFKVEYSKDGGATWKDASWTSHAKTDENGMTKGSILLEPRKVFSDMRGALYTNVQIGDSTSYHDLSGGGETANCYMVNAPGYYSLPLIYGNARGEGDVDNESAYTSKAEYVGPLSEKFVLKKFVDHNDAAISGPDIPGILIGDAVLLWQDSPELVRDVHLDADRKKINFQIDREAINQGNAIIAVRANDPNKTILWSWHIWVTHYDWNNNLILATSKGYEVDKEYWFTPCNLGYCDPHDEDKAAQTYSIRLTATLPDGTTKEYKVDGLAQDAVEASFAGDNTYYQWGRKDPMLSGIWNNDTYAIVPASTQYDMDNKPYYPGVCRFNKREHEEGMSIGESIRYANQFFSHDNPSGSDKTPDNFWRRHWHNGSRFGGLRTIMNYWDSELTEVYFSDGKSATSNYQYTPLGQLPTKTIYDPCPVGFCVPNANAFSNFAEHTHSTSLNYDTPGLFIKQRKGYGDKVIGWDISKIAESGNSTIFLPATGLRDMGEGSKAPLPEYFKSSTNPAHSKVTFIATTIFNRNDTSYDEENYYEKSSSCLLIYVDDRNSTIHINEPTNNAYGFSIRPIKDTK</sequence>
<gene>
    <name evidence="2" type="ORF">EZ315_04350</name>
</gene>
<evidence type="ECO:0000313" key="2">
    <source>
        <dbReference type="EMBL" id="TGG39966.1"/>
    </source>
</evidence>
<reference evidence="2 3" key="1">
    <citation type="submission" date="2019-02" db="EMBL/GenBank/DDBJ databases">
        <title>Isolation and identification of novel species under the genus Muribaculum.</title>
        <authorList>
            <person name="Miyake S."/>
            <person name="Ding Y."/>
            <person name="Low A."/>
            <person name="Soh M."/>
            <person name="Seedorf H."/>
        </authorList>
    </citation>
    <scope>NUCLEOTIDE SEQUENCE [LARGE SCALE GENOMIC DNA]</scope>
    <source>
        <strain evidence="2 3">TLL-A3</strain>
    </source>
</reference>
<name>A0A4Z0V429_9BACT</name>
<dbReference type="EMBL" id="SJSA01000001">
    <property type="protein sequence ID" value="TGG39966.1"/>
    <property type="molecule type" value="Genomic_DNA"/>
</dbReference>
<dbReference type="InterPro" id="IPR025049">
    <property type="entry name" value="Mfa-like_1"/>
</dbReference>
<protein>
    <submittedName>
        <fullName evidence="2">Fimbrillin family protein</fullName>
    </submittedName>
</protein>